<reference evidence="8 9" key="1">
    <citation type="submission" date="2020-01" db="EMBL/GenBank/DDBJ databases">
        <title>Draft genome sequence of Cand. Neptunochlamydia vexilliferae K9.</title>
        <authorList>
            <person name="Schulz F."/>
            <person name="Koestlbacher S."/>
            <person name="Wascher F."/>
            <person name="Pizzetti I."/>
            <person name="Horn M."/>
        </authorList>
    </citation>
    <scope>NUCLEOTIDE SEQUENCE [LARGE SCALE GENOMIC DNA]</scope>
    <source>
        <strain evidence="8 9">K9</strain>
    </source>
</reference>
<comment type="similarity">
    <text evidence="2 7">Belongs to the glycogen phosphorylase family.</text>
</comment>
<keyword evidence="5 7" id="KW-0663">Pyridoxal phosphate</keyword>
<dbReference type="EC" id="2.4.1.1" evidence="7"/>
<evidence type="ECO:0000256" key="7">
    <source>
        <dbReference type="RuleBase" id="RU000587"/>
    </source>
</evidence>
<dbReference type="PANTHER" id="PTHR11468">
    <property type="entry name" value="GLYCOGEN PHOSPHORYLASE"/>
    <property type="match status" value="1"/>
</dbReference>
<keyword evidence="6 7" id="KW-0119">Carbohydrate metabolism</keyword>
<evidence type="ECO:0000256" key="5">
    <source>
        <dbReference type="ARBA" id="ARBA00022898"/>
    </source>
</evidence>
<evidence type="ECO:0000256" key="2">
    <source>
        <dbReference type="ARBA" id="ARBA00006047"/>
    </source>
</evidence>
<protein>
    <recommendedName>
        <fullName evidence="7">Alpha-1,4 glucan phosphorylase</fullName>
        <ecNumber evidence="7">2.4.1.1</ecNumber>
    </recommendedName>
</protein>
<dbReference type="InterPro" id="IPR011833">
    <property type="entry name" value="Glycg_phsphrylas"/>
</dbReference>
<sequence>MRHEAHCNWLTGLKLDLRPQLQYIKQTMDPIELQAETVAQKVRHYLITTMGRTADEANDEEFYRAFCTSLREEIMINWTATTHTLKKKGLRKLYYLSMEYMPGRLFGNNITNLNAEEFIKRILKRLGRDMTTIINMEHDIGIGNGGLGRLASCFMDSLATLQYPAMGYGMRYQYGIFEQELICGVQVERPDCWLLTPNPWEFRRDTHAVPVQFAGKPVKRTNSHGDEVYDLIDCEEVRALPYDLPIIGYSDSPDFSVLTLRLWSTKESPRNFQLQRYNAGELGQASENTSLTDVLYPNDNHDAGKRIRLKQEFLLVSASLQDIVNQYKEVHPNFDGFADAVRIQINDTHPALIIPEMMQLLTKNNDLPWGKAWEIIRTCCAYTNHTVLKEALEDWNAQRLGELLPRNYSILERMNGEFCAEVRKTFPGDEERVRRMSIIEGGQVKMANLSIYGSNKVNGVAALHTEILKASLFKDFYEMYPDKFVNVTNGVTQRRWLLHCNPLLSAFLEKRIGKGWITNFEEIAKLKDFASDPETQQEFLAIKRKNKERLLKMIEEDMEFRHGHGKNFAEENFLSADALFDVQIKRIHEYKRQLMKALHLLMVYFEMKENPDSHRIQRFAMIGGKAAPGYHVAKSIIRLFYCLGRTINRDPVVGKKLKVIYLENYNVSKAEVIIPGTDLSEQISTAGMEASGTGNMKFSINGALTIATDDGANVEMRQQITDEWWPFMFGASSNENLEMRRSHSYNPLDVYTSEPKIKQAVDALKDRSLVENDAEHESLMAVYRSLLEGMTPDAFFVLNDLMAYYETQKKVEELYQDPNRWAEFALHNIAGMGAFSADVSIKNYAEKIWEINPCPPDPKELKQVRKEYSEHDRCRVIPS</sequence>
<dbReference type="CDD" id="cd04300">
    <property type="entry name" value="GT35_Glycogen_Phosphorylase"/>
    <property type="match status" value="1"/>
</dbReference>
<dbReference type="Gene3D" id="3.40.50.2000">
    <property type="entry name" value="Glycogen Phosphorylase B"/>
    <property type="match status" value="2"/>
</dbReference>
<comment type="function">
    <text evidence="7">Allosteric enzyme that catalyzes the rate-limiting step in glycogen catabolism, the phosphorolytic cleavage of glycogen to produce glucose-1-phosphate, and plays a central role in maintaining cellular and organismal glucose homeostasis.</text>
</comment>
<keyword evidence="9" id="KW-1185">Reference proteome</keyword>
<dbReference type="GO" id="GO:0004645">
    <property type="term" value="F:1,4-alpha-oligoglucan phosphorylase activity"/>
    <property type="evidence" value="ECO:0007669"/>
    <property type="project" value="UniProtKB-EC"/>
</dbReference>
<dbReference type="Pfam" id="PF00343">
    <property type="entry name" value="Phosphorylase"/>
    <property type="match status" value="1"/>
</dbReference>
<dbReference type="InterPro" id="IPR000811">
    <property type="entry name" value="Glyco_trans_35"/>
</dbReference>
<accession>A0ABS0AZ45</accession>
<comment type="caution">
    <text evidence="8">The sequence shown here is derived from an EMBL/GenBank/DDBJ whole genome shotgun (WGS) entry which is preliminary data.</text>
</comment>
<organism evidence="8 9">
    <name type="scientific">Candidatus Neptunichlamydia vexilliferae</name>
    <dbReference type="NCBI Taxonomy" id="1651774"/>
    <lineage>
        <taxon>Bacteria</taxon>
        <taxon>Pseudomonadati</taxon>
        <taxon>Chlamydiota</taxon>
        <taxon>Chlamydiia</taxon>
        <taxon>Parachlamydiales</taxon>
        <taxon>Simkaniaceae</taxon>
        <taxon>Candidatus Neptunichlamydia</taxon>
    </lineage>
</organism>
<evidence type="ECO:0000256" key="6">
    <source>
        <dbReference type="ARBA" id="ARBA00023277"/>
    </source>
</evidence>
<evidence type="ECO:0000256" key="1">
    <source>
        <dbReference type="ARBA" id="ARBA00001933"/>
    </source>
</evidence>
<gene>
    <name evidence="8" type="ORF">NEPTK9_000908</name>
</gene>
<comment type="catalytic activity">
    <reaction evidence="7">
        <text>[(1-&gt;4)-alpha-D-glucosyl](n) + phosphate = [(1-&gt;4)-alpha-D-glucosyl](n-1) + alpha-D-glucose 1-phosphate</text>
        <dbReference type="Rhea" id="RHEA:41732"/>
        <dbReference type="Rhea" id="RHEA-COMP:9584"/>
        <dbReference type="Rhea" id="RHEA-COMP:9586"/>
        <dbReference type="ChEBI" id="CHEBI:15444"/>
        <dbReference type="ChEBI" id="CHEBI:43474"/>
        <dbReference type="ChEBI" id="CHEBI:58601"/>
        <dbReference type="EC" id="2.4.1.1"/>
    </reaction>
</comment>
<name>A0ABS0AZ45_9BACT</name>
<evidence type="ECO:0000256" key="4">
    <source>
        <dbReference type="ARBA" id="ARBA00022679"/>
    </source>
</evidence>
<dbReference type="PANTHER" id="PTHR11468:SF3">
    <property type="entry name" value="GLYCOGEN PHOSPHORYLASE, LIVER FORM"/>
    <property type="match status" value="1"/>
</dbReference>
<evidence type="ECO:0000256" key="3">
    <source>
        <dbReference type="ARBA" id="ARBA00022676"/>
    </source>
</evidence>
<evidence type="ECO:0000313" key="8">
    <source>
        <dbReference type="EMBL" id="MBF5059396.1"/>
    </source>
</evidence>
<dbReference type="EMBL" id="JAAEJV010000020">
    <property type="protein sequence ID" value="MBF5059396.1"/>
    <property type="molecule type" value="Genomic_DNA"/>
</dbReference>
<dbReference type="SUPFAM" id="SSF53756">
    <property type="entry name" value="UDP-Glycosyltransferase/glycogen phosphorylase"/>
    <property type="match status" value="1"/>
</dbReference>
<keyword evidence="3 7" id="KW-0328">Glycosyltransferase</keyword>
<dbReference type="NCBIfam" id="TIGR02093">
    <property type="entry name" value="P_ylase"/>
    <property type="match status" value="1"/>
</dbReference>
<evidence type="ECO:0000313" key="9">
    <source>
        <dbReference type="Proteomes" id="UP001194714"/>
    </source>
</evidence>
<dbReference type="PIRSF" id="PIRSF000460">
    <property type="entry name" value="Pprylas_GlgP"/>
    <property type="match status" value="1"/>
</dbReference>
<dbReference type="Proteomes" id="UP001194714">
    <property type="component" value="Unassembled WGS sequence"/>
</dbReference>
<keyword evidence="4 7" id="KW-0808">Transferase</keyword>
<comment type="cofactor">
    <cofactor evidence="1 7">
        <name>pyridoxal 5'-phosphate</name>
        <dbReference type="ChEBI" id="CHEBI:597326"/>
    </cofactor>
</comment>
<proteinExistence type="inferred from homology"/>